<feature type="transmembrane region" description="Helical" evidence="1">
    <location>
        <begin position="78"/>
        <end position="97"/>
    </location>
</feature>
<sequence length="252" mass="28047">MTQTAPPSSPPFGTTRRSAFLGNPKVDLWVVWWTIPIFYAIQGVIYVPLTRLMPPRRPDIAPDQVAAFFEEHSLGIKVGFGLLMVVAGFVGTANGLIAYQIRRMSVHPAFSYAFIATLAVGSTPGFLWGAFAFLTAVLRPNRSPEMLTVLYDMAFLSYIGSLGCFAAAWAVLGAAILLDKNKVYPKWFGYATIWQIVTEFIAGVVFNFHAGPFAWNGLVAFYVNTVVYVFWQVCQFYVLFKAIQWQNMEAPS</sequence>
<protein>
    <submittedName>
        <fullName evidence="2">Uncharacterized protein</fullName>
    </submittedName>
</protein>
<dbReference type="EMBL" id="JACKVK010000011">
    <property type="protein sequence ID" value="MCV7423121.1"/>
    <property type="molecule type" value="Genomic_DNA"/>
</dbReference>
<feature type="transmembrane region" description="Helical" evidence="1">
    <location>
        <begin position="187"/>
        <end position="208"/>
    </location>
</feature>
<dbReference type="AlphaFoldDB" id="A0A9X2Z694"/>
<reference evidence="2" key="2">
    <citation type="journal article" date="2022" name="BMC Genomics">
        <title>Comparative genome analysis of mycobacteria focusing on tRNA and non-coding RNA.</title>
        <authorList>
            <person name="Behra P.R.K."/>
            <person name="Pettersson B.M.F."/>
            <person name="Ramesh M."/>
            <person name="Das S."/>
            <person name="Dasgupta S."/>
            <person name="Kirsebom L.A."/>
        </authorList>
    </citation>
    <scope>NUCLEOTIDE SEQUENCE</scope>
    <source>
        <strain evidence="2">DSM 44838</strain>
    </source>
</reference>
<proteinExistence type="predicted"/>
<feature type="transmembrane region" description="Helical" evidence="1">
    <location>
        <begin position="220"/>
        <end position="240"/>
    </location>
</feature>
<comment type="caution">
    <text evidence="2">The sequence shown here is derived from an EMBL/GenBank/DDBJ whole genome shotgun (WGS) entry which is preliminary data.</text>
</comment>
<gene>
    <name evidence="2" type="ORF">H7K45_21440</name>
</gene>
<keyword evidence="1" id="KW-0472">Membrane</keyword>
<dbReference type="Proteomes" id="UP001141629">
    <property type="component" value="Unassembled WGS sequence"/>
</dbReference>
<evidence type="ECO:0000313" key="2">
    <source>
        <dbReference type="EMBL" id="MCV7423121.1"/>
    </source>
</evidence>
<evidence type="ECO:0000313" key="3">
    <source>
        <dbReference type="Proteomes" id="UP001141629"/>
    </source>
</evidence>
<keyword evidence="1" id="KW-0812">Transmembrane</keyword>
<evidence type="ECO:0000256" key="1">
    <source>
        <dbReference type="SAM" id="Phobius"/>
    </source>
</evidence>
<feature type="transmembrane region" description="Helical" evidence="1">
    <location>
        <begin position="109"/>
        <end position="135"/>
    </location>
</feature>
<dbReference type="RefSeq" id="WP_263997998.1">
    <property type="nucleotide sequence ID" value="NZ_JACKVK010000011.1"/>
</dbReference>
<feature type="transmembrane region" description="Helical" evidence="1">
    <location>
        <begin position="26"/>
        <end position="49"/>
    </location>
</feature>
<keyword evidence="3" id="KW-1185">Reference proteome</keyword>
<keyword evidence="1" id="KW-1133">Transmembrane helix</keyword>
<reference evidence="2" key="1">
    <citation type="submission" date="2020-07" db="EMBL/GenBank/DDBJ databases">
        <authorList>
            <person name="Pettersson B.M.F."/>
            <person name="Behra P.R.K."/>
            <person name="Ramesh M."/>
            <person name="Das S."/>
            <person name="Dasgupta S."/>
            <person name="Kirsebom L.A."/>
        </authorList>
    </citation>
    <scope>NUCLEOTIDE SEQUENCE</scope>
    <source>
        <strain evidence="2">DSM 44838</strain>
    </source>
</reference>
<feature type="transmembrane region" description="Helical" evidence="1">
    <location>
        <begin position="155"/>
        <end position="178"/>
    </location>
</feature>
<organism evidence="2 3">
    <name type="scientific">Mycobacterium yunnanensis</name>
    <dbReference type="NCBI Taxonomy" id="368477"/>
    <lineage>
        <taxon>Bacteria</taxon>
        <taxon>Bacillati</taxon>
        <taxon>Actinomycetota</taxon>
        <taxon>Actinomycetes</taxon>
        <taxon>Mycobacteriales</taxon>
        <taxon>Mycobacteriaceae</taxon>
        <taxon>Mycobacterium</taxon>
    </lineage>
</organism>
<name>A0A9X2Z694_9MYCO</name>
<accession>A0A9X2Z694</accession>